<proteinExistence type="predicted"/>
<dbReference type="GeneID" id="24094768"/>
<feature type="region of interest" description="Disordered" evidence="1">
    <location>
        <begin position="1"/>
        <end position="32"/>
    </location>
</feature>
<feature type="region of interest" description="Disordered" evidence="1">
    <location>
        <begin position="258"/>
        <end position="280"/>
    </location>
</feature>
<name>J4HU13_9APHY</name>
<feature type="region of interest" description="Disordered" evidence="1">
    <location>
        <begin position="136"/>
        <end position="158"/>
    </location>
</feature>
<dbReference type="OrthoDB" id="6359816at2759"/>
<keyword evidence="3" id="KW-1185">Reference proteome</keyword>
<feature type="compositionally biased region" description="Acidic residues" evidence="1">
    <location>
        <begin position="136"/>
        <end position="148"/>
    </location>
</feature>
<dbReference type="InterPro" id="IPR011333">
    <property type="entry name" value="SKP1/BTB/POZ_sf"/>
</dbReference>
<dbReference type="EMBL" id="HE796953">
    <property type="protein sequence ID" value="CCL99857.1"/>
    <property type="molecule type" value="Genomic_DNA"/>
</dbReference>
<dbReference type="HOGENOM" id="CLU_043561_1_1_1"/>
<evidence type="ECO:0000313" key="2">
    <source>
        <dbReference type="EMBL" id="CCL99857.1"/>
    </source>
</evidence>
<accession>J4HU13</accession>
<dbReference type="Proteomes" id="UP000006352">
    <property type="component" value="Unassembled WGS sequence"/>
</dbReference>
<sequence>MASSPSIANQQQRRKEGKKGKRKPDLTESTVWRVALRPSSPAPDFPRTKEAVLRVALKTALTGGEFIDTRIYAYSRRTVSGGVDHPLPVYANSETLTEVSNYFDTVLSGGFAESSVNSLDADSLSGETGSADEYEYYSDSDLEDEDVPADAAASTHPLGRVDGAGDDAAVVAGDEADRAISSAGGEIEVTGALSLFSLSNSHNDTSTSSQAVPTVDSTRRYGRTVFMKNMAYKTLRAFIFYVFTGEIKFAPLKSQLEHENGRQPEAADNRKAPTPPPCSPKSMYRLAHMCDIKELQELALNDIKSKLSSKNILDEFLSAFTSRYTEIKKAELDFLMKDEFQPDVSAAIPRLVAHMVKDGVPHATLVITALLEQFVASHNGNGLSGSQLRKELSDTKASLDKVKRCPNGHIRSTQVQIYCSSCGANHYVNFASI</sequence>
<dbReference type="Gene3D" id="3.30.710.10">
    <property type="entry name" value="Potassium Channel Kv1.1, Chain A"/>
    <property type="match status" value="1"/>
</dbReference>
<evidence type="ECO:0000256" key="1">
    <source>
        <dbReference type="SAM" id="MobiDB-lite"/>
    </source>
</evidence>
<dbReference type="STRING" id="599839.J4HU13"/>
<gene>
    <name evidence="2" type="ORF">FIBRA_01882</name>
</gene>
<evidence type="ECO:0008006" key="4">
    <source>
        <dbReference type="Google" id="ProtNLM"/>
    </source>
</evidence>
<reference evidence="2 3" key="1">
    <citation type="journal article" date="2012" name="Appl. Environ. Microbiol.">
        <title>Short-read sequencing for genomic analysis of the brown rot fungus Fibroporia radiculosa.</title>
        <authorList>
            <person name="Tang J.D."/>
            <person name="Perkins A.D."/>
            <person name="Sonstegard T.S."/>
            <person name="Schroeder S.G."/>
            <person name="Burgess S.C."/>
            <person name="Diehl S.V."/>
        </authorList>
    </citation>
    <scope>NUCLEOTIDE SEQUENCE [LARGE SCALE GENOMIC DNA]</scope>
    <source>
        <strain evidence="2 3">TFFH 294</strain>
    </source>
</reference>
<evidence type="ECO:0000313" key="3">
    <source>
        <dbReference type="Proteomes" id="UP000006352"/>
    </source>
</evidence>
<dbReference type="RefSeq" id="XP_012179140.1">
    <property type="nucleotide sequence ID" value="XM_012323750.1"/>
</dbReference>
<dbReference type="AlphaFoldDB" id="J4HU13"/>
<organism evidence="2 3">
    <name type="scientific">Fibroporia radiculosa</name>
    <dbReference type="NCBI Taxonomy" id="599839"/>
    <lineage>
        <taxon>Eukaryota</taxon>
        <taxon>Fungi</taxon>
        <taxon>Dikarya</taxon>
        <taxon>Basidiomycota</taxon>
        <taxon>Agaricomycotina</taxon>
        <taxon>Agaricomycetes</taxon>
        <taxon>Polyporales</taxon>
        <taxon>Fibroporiaceae</taxon>
        <taxon>Fibroporia</taxon>
    </lineage>
</organism>
<protein>
    <recommendedName>
        <fullName evidence="4">BTB domain-containing protein</fullName>
    </recommendedName>
</protein>
<feature type="compositionally biased region" description="Basic and acidic residues" evidence="1">
    <location>
        <begin position="258"/>
        <end position="271"/>
    </location>
</feature>
<dbReference type="InParanoid" id="J4HU13"/>